<name>A0A1M5N0S6_9BRAD</name>
<evidence type="ECO:0000313" key="4">
    <source>
        <dbReference type="EMBL" id="SHG83141.1"/>
    </source>
</evidence>
<protein>
    <submittedName>
        <fullName evidence="4">3-isopropylmalate dehydrogenase</fullName>
    </submittedName>
</protein>
<gene>
    <name evidence="4" type="ORF">SAMN05444169_4354</name>
</gene>
<evidence type="ECO:0000256" key="2">
    <source>
        <dbReference type="ARBA" id="ARBA00023002"/>
    </source>
</evidence>
<dbReference type="SUPFAM" id="SSF53659">
    <property type="entry name" value="Isocitrate/Isopropylmalate dehydrogenase-like"/>
    <property type="match status" value="1"/>
</dbReference>
<dbReference type="PANTHER" id="PTHR11835:SF34">
    <property type="entry name" value="ISOCITRATE DEHYDROGENASE [NAD] SUBUNIT ALPHA, MITOCHONDRIAL"/>
    <property type="match status" value="1"/>
</dbReference>
<organism evidence="4 5">
    <name type="scientific">Bradyrhizobium erythrophlei</name>
    <dbReference type="NCBI Taxonomy" id="1437360"/>
    <lineage>
        <taxon>Bacteria</taxon>
        <taxon>Pseudomonadati</taxon>
        <taxon>Pseudomonadota</taxon>
        <taxon>Alphaproteobacteria</taxon>
        <taxon>Hyphomicrobiales</taxon>
        <taxon>Nitrobacteraceae</taxon>
        <taxon>Bradyrhizobium</taxon>
    </lineage>
</organism>
<dbReference type="GO" id="GO:0051287">
    <property type="term" value="F:NAD binding"/>
    <property type="evidence" value="ECO:0007669"/>
    <property type="project" value="InterPro"/>
</dbReference>
<accession>A0A1M5N0S6</accession>
<dbReference type="EMBL" id="LT670818">
    <property type="protein sequence ID" value="SHG83141.1"/>
    <property type="molecule type" value="Genomic_DNA"/>
</dbReference>
<comment type="similarity">
    <text evidence="1">Belongs to the isocitrate and isopropylmalate dehydrogenases family.</text>
</comment>
<keyword evidence="2" id="KW-0560">Oxidoreductase</keyword>
<proteinExistence type="inferred from homology"/>
<dbReference type="GO" id="GO:0006102">
    <property type="term" value="P:isocitrate metabolic process"/>
    <property type="evidence" value="ECO:0007669"/>
    <property type="project" value="TreeGrafter"/>
</dbReference>
<evidence type="ECO:0000313" key="5">
    <source>
        <dbReference type="Proteomes" id="UP000190675"/>
    </source>
</evidence>
<reference evidence="4 5" key="1">
    <citation type="submission" date="2016-11" db="EMBL/GenBank/DDBJ databases">
        <authorList>
            <person name="Jaros S."/>
            <person name="Januszkiewicz K."/>
            <person name="Wedrychowicz H."/>
        </authorList>
    </citation>
    <scope>NUCLEOTIDE SEQUENCE [LARGE SCALE GENOMIC DNA]</scope>
    <source>
        <strain evidence="4 5">GAS242</strain>
    </source>
</reference>
<dbReference type="Pfam" id="PF00180">
    <property type="entry name" value="Iso_dh"/>
    <property type="match status" value="1"/>
</dbReference>
<dbReference type="AlphaFoldDB" id="A0A1M5N0S6"/>
<dbReference type="SMART" id="SM01329">
    <property type="entry name" value="Iso_dh"/>
    <property type="match status" value="1"/>
</dbReference>
<evidence type="ECO:0000259" key="3">
    <source>
        <dbReference type="SMART" id="SM01329"/>
    </source>
</evidence>
<dbReference type="Gene3D" id="3.40.718.10">
    <property type="entry name" value="Isopropylmalate Dehydrogenase"/>
    <property type="match status" value="1"/>
</dbReference>
<dbReference type="PROSITE" id="PS00470">
    <property type="entry name" value="IDH_IMDH"/>
    <property type="match status" value="1"/>
</dbReference>
<evidence type="ECO:0000256" key="1">
    <source>
        <dbReference type="ARBA" id="ARBA00007769"/>
    </source>
</evidence>
<dbReference type="InterPro" id="IPR019818">
    <property type="entry name" value="IsoCit/isopropylmalate_DH_CS"/>
</dbReference>
<feature type="domain" description="Isopropylmalate dehydrogenase-like" evidence="3">
    <location>
        <begin position="2"/>
        <end position="346"/>
    </location>
</feature>
<dbReference type="OrthoDB" id="9767905at2"/>
<dbReference type="RefSeq" id="WP_079567699.1">
    <property type="nucleotide sequence ID" value="NZ_LT670818.1"/>
</dbReference>
<dbReference type="InterPro" id="IPR024084">
    <property type="entry name" value="IsoPropMal-DH-like_dom"/>
</dbReference>
<sequence length="362" mass="38734">MRIVVLPGDGIGPEITAATSNVLRVAAARFDLKLQLEEHAVGHASLEQFGTTVRPGLLEIVRSADGLILGPTATADFKDEHSGEVNPSKYFRKSFDLFANLRPAKTYPGLRNRFGAFDLVVVRENTEGFYADRNMEQGNSELLVTPDVVISLRRITRHCCERIAHAACKLAMNRRRHLTIVHKSNVLKLGDGMFLDICREVARGYPGLAVDDILVDAMMAHVVRRPDRFDVIVATNMFGDILSDLTAELSGSLGLGGSLNVGADFAMAQAAHGSAPDIAGRDVANPTSLILSAALLLAWHGERRGDARYAAAGRAIEDAVAAVMREGRATRDVGGDLGTAAMGQAIAEILQSDRASAAAAAR</sequence>
<dbReference type="GO" id="GO:0004449">
    <property type="term" value="F:isocitrate dehydrogenase (NAD+) activity"/>
    <property type="evidence" value="ECO:0007669"/>
    <property type="project" value="TreeGrafter"/>
</dbReference>
<dbReference type="GO" id="GO:0000287">
    <property type="term" value="F:magnesium ion binding"/>
    <property type="evidence" value="ECO:0007669"/>
    <property type="project" value="InterPro"/>
</dbReference>
<dbReference type="Proteomes" id="UP000190675">
    <property type="component" value="Chromosome I"/>
</dbReference>
<dbReference type="PANTHER" id="PTHR11835">
    <property type="entry name" value="DECARBOXYLATING DEHYDROGENASES-ISOCITRATE, ISOPROPYLMALATE, TARTRATE"/>
    <property type="match status" value="1"/>
</dbReference>
<dbReference type="GO" id="GO:0006099">
    <property type="term" value="P:tricarboxylic acid cycle"/>
    <property type="evidence" value="ECO:0007669"/>
    <property type="project" value="TreeGrafter"/>
</dbReference>